<keyword evidence="2" id="KW-0663">Pyridoxal phosphate</keyword>
<dbReference type="EMBL" id="BDQI01000005">
    <property type="protein sequence ID" value="GAX51775.1"/>
    <property type="molecule type" value="Genomic_DNA"/>
</dbReference>
<comment type="caution">
    <text evidence="8">The sequence shown here is derived from an EMBL/GenBank/DDBJ whole genome shotgun (WGS) entry which is preliminary data.</text>
</comment>
<dbReference type="GO" id="GO:0003677">
    <property type="term" value="F:DNA binding"/>
    <property type="evidence" value="ECO:0007669"/>
    <property type="project" value="UniProtKB-KW"/>
</dbReference>
<evidence type="ECO:0000256" key="6">
    <source>
        <dbReference type="SAM" id="MobiDB-lite"/>
    </source>
</evidence>
<feature type="region of interest" description="Disordered" evidence="6">
    <location>
        <begin position="460"/>
        <end position="500"/>
    </location>
</feature>
<dbReference type="InterPro" id="IPR036390">
    <property type="entry name" value="WH_DNA-bd_sf"/>
</dbReference>
<dbReference type="SUPFAM" id="SSF53383">
    <property type="entry name" value="PLP-dependent transferases"/>
    <property type="match status" value="1"/>
</dbReference>
<dbReference type="CDD" id="cd07377">
    <property type="entry name" value="WHTH_GntR"/>
    <property type="match status" value="1"/>
</dbReference>
<dbReference type="Proteomes" id="UP000217446">
    <property type="component" value="Unassembled WGS sequence"/>
</dbReference>
<dbReference type="GO" id="GO:0030170">
    <property type="term" value="F:pyridoxal phosphate binding"/>
    <property type="evidence" value="ECO:0007669"/>
    <property type="project" value="InterPro"/>
</dbReference>
<dbReference type="SUPFAM" id="SSF46785">
    <property type="entry name" value="Winged helix' DNA-binding domain"/>
    <property type="match status" value="1"/>
</dbReference>
<evidence type="ECO:0000256" key="5">
    <source>
        <dbReference type="ARBA" id="ARBA00023163"/>
    </source>
</evidence>
<evidence type="ECO:0000256" key="3">
    <source>
        <dbReference type="ARBA" id="ARBA00023015"/>
    </source>
</evidence>
<dbReference type="Pfam" id="PF00392">
    <property type="entry name" value="GntR"/>
    <property type="match status" value="1"/>
</dbReference>
<evidence type="ECO:0000256" key="1">
    <source>
        <dbReference type="ARBA" id="ARBA00005384"/>
    </source>
</evidence>
<dbReference type="PRINTS" id="PR00035">
    <property type="entry name" value="HTHGNTR"/>
</dbReference>
<dbReference type="PANTHER" id="PTHR46577">
    <property type="entry name" value="HTH-TYPE TRANSCRIPTIONAL REGULATORY PROTEIN GABR"/>
    <property type="match status" value="1"/>
</dbReference>
<protein>
    <submittedName>
        <fullName evidence="8">GntR family transcriptional regulator</fullName>
    </submittedName>
</protein>
<gene>
    <name evidence="8" type="ORF">SO3561_03282</name>
</gene>
<proteinExistence type="inferred from homology"/>
<evidence type="ECO:0000256" key="4">
    <source>
        <dbReference type="ARBA" id="ARBA00023125"/>
    </source>
</evidence>
<evidence type="ECO:0000256" key="2">
    <source>
        <dbReference type="ARBA" id="ARBA00022898"/>
    </source>
</evidence>
<dbReference type="Gene3D" id="3.40.640.10">
    <property type="entry name" value="Type I PLP-dependent aspartate aminotransferase-like (Major domain)"/>
    <property type="match status" value="1"/>
</dbReference>
<dbReference type="PROSITE" id="PS50949">
    <property type="entry name" value="HTH_GNTR"/>
    <property type="match status" value="1"/>
</dbReference>
<comment type="similarity">
    <text evidence="1">In the C-terminal section; belongs to the class-I pyridoxal-phosphate-dependent aminotransferase family.</text>
</comment>
<keyword evidence="4" id="KW-0238">DNA-binding</keyword>
<organism evidence="8 9">
    <name type="scientific">Streptomyces olivochromogenes</name>
    <dbReference type="NCBI Taxonomy" id="1963"/>
    <lineage>
        <taxon>Bacteria</taxon>
        <taxon>Bacillati</taxon>
        <taxon>Actinomycetota</taxon>
        <taxon>Actinomycetes</taxon>
        <taxon>Kitasatosporales</taxon>
        <taxon>Streptomycetaceae</taxon>
        <taxon>Streptomyces</taxon>
    </lineage>
</organism>
<evidence type="ECO:0000259" key="7">
    <source>
        <dbReference type="PROSITE" id="PS50949"/>
    </source>
</evidence>
<sequence length="500" mass="53191">MALHTAINVVRENGVPLTAQIQRFIKKEVAAGVLHPGTRLPSSRRLADDLGVSRSVVVEAYGQLVAEGYLEAVQGAGTRVVRHLEPEPVVPSLLDDGRVPAVRWDLRPSGRNFPAFPRRDWLVCYQRALHGVDLADLDYPPLTGVPALRLELARYLGRACGLHSAPERLMVVAGFAQTLALLCAVLPGLGVDALGIENPGHPGQRQFVRECGVRPVPVPVDDEGIDVAALAASGVRAVLVTPAHQFPTGVTLSERRRQALARWARDTGGLIIEDDYDGGLWYERGARPLALQRLAPDHVVHAGTASKSLAPGLRLGWLAAPPPLLDPLLRARARHDLGTDSLSQLAFAEFLRSGLYDRHLRRLNSLCRDRRRTLEEAVGGALPGARVVGSAAGLHAYVRLPRHTDEAALVAGALRRSVLVRGGAAFHARPGEGGPALVVGHAHLPRTGIGEAVREVAAALSRPRASRSEGSARSAGSEGPAGSVASWPGSSPASSGHRWS</sequence>
<accession>A0A250VC85</accession>
<dbReference type="PANTHER" id="PTHR46577:SF1">
    <property type="entry name" value="HTH-TYPE TRANSCRIPTIONAL REGULATORY PROTEIN GABR"/>
    <property type="match status" value="1"/>
</dbReference>
<dbReference type="InterPro" id="IPR036388">
    <property type="entry name" value="WH-like_DNA-bd_sf"/>
</dbReference>
<name>A0A250VC85_STROL</name>
<evidence type="ECO:0000313" key="8">
    <source>
        <dbReference type="EMBL" id="GAX51775.1"/>
    </source>
</evidence>
<dbReference type="Pfam" id="PF00155">
    <property type="entry name" value="Aminotran_1_2"/>
    <property type="match status" value="1"/>
</dbReference>
<keyword evidence="5" id="KW-0804">Transcription</keyword>
<dbReference type="AlphaFoldDB" id="A0A250VC85"/>
<dbReference type="Gene3D" id="1.10.10.10">
    <property type="entry name" value="Winged helix-like DNA-binding domain superfamily/Winged helix DNA-binding domain"/>
    <property type="match status" value="1"/>
</dbReference>
<dbReference type="SMART" id="SM00345">
    <property type="entry name" value="HTH_GNTR"/>
    <property type="match status" value="1"/>
</dbReference>
<dbReference type="InterPro" id="IPR000524">
    <property type="entry name" value="Tscrpt_reg_HTH_GntR"/>
</dbReference>
<dbReference type="InterPro" id="IPR015424">
    <property type="entry name" value="PyrdxlP-dep_Trfase"/>
</dbReference>
<dbReference type="GO" id="GO:0003700">
    <property type="term" value="F:DNA-binding transcription factor activity"/>
    <property type="evidence" value="ECO:0007669"/>
    <property type="project" value="InterPro"/>
</dbReference>
<dbReference type="InterPro" id="IPR015421">
    <property type="entry name" value="PyrdxlP-dep_Trfase_major"/>
</dbReference>
<evidence type="ECO:0000313" key="9">
    <source>
        <dbReference type="Proteomes" id="UP000217446"/>
    </source>
</evidence>
<dbReference type="InterPro" id="IPR051446">
    <property type="entry name" value="HTH_trans_reg/aminotransferase"/>
</dbReference>
<dbReference type="CDD" id="cd00609">
    <property type="entry name" value="AAT_like"/>
    <property type="match status" value="1"/>
</dbReference>
<reference evidence="9" key="1">
    <citation type="submission" date="2017-05" db="EMBL/GenBank/DDBJ databases">
        <title>Streptomyces olivochromogenes NBRC 3561 whole genome shotgun sequence.</title>
        <authorList>
            <person name="Dohra H."/>
            <person name="Kodani S."/>
        </authorList>
    </citation>
    <scope>NUCLEOTIDE SEQUENCE [LARGE SCALE GENOMIC DNA]</scope>
    <source>
        <strain evidence="9">NBRC 3561</strain>
    </source>
</reference>
<keyword evidence="9" id="KW-1185">Reference proteome</keyword>
<feature type="domain" description="HTH gntR-type" evidence="7">
    <location>
        <begin position="15"/>
        <end position="83"/>
    </location>
</feature>
<keyword evidence="3" id="KW-0805">Transcription regulation</keyword>
<dbReference type="InterPro" id="IPR004839">
    <property type="entry name" value="Aminotransferase_I/II_large"/>
</dbReference>